<proteinExistence type="predicted"/>
<protein>
    <submittedName>
        <fullName evidence="7">FAD-binding protein</fullName>
    </submittedName>
</protein>
<comment type="cofactor">
    <cofactor evidence="1">
        <name>FAD</name>
        <dbReference type="ChEBI" id="CHEBI:57692"/>
    </cofactor>
</comment>
<dbReference type="InterPro" id="IPR003953">
    <property type="entry name" value="FAD-dep_OxRdtase_2_FAD-bd"/>
</dbReference>
<dbReference type="InterPro" id="IPR050315">
    <property type="entry name" value="FAD-oxidoreductase_2"/>
</dbReference>
<evidence type="ECO:0000256" key="3">
    <source>
        <dbReference type="ARBA" id="ARBA00022827"/>
    </source>
</evidence>
<keyword evidence="4" id="KW-0560">Oxidoreductase</keyword>
<dbReference type="InterPro" id="IPR027477">
    <property type="entry name" value="Succ_DH/fumarate_Rdtase_cat_sf"/>
</dbReference>
<accession>A0ABV1JA38</accession>
<feature type="domain" description="FAD-dependent oxidoreductase 2 FAD-binding" evidence="6">
    <location>
        <begin position="93"/>
        <end position="545"/>
    </location>
</feature>
<sequence>MKKLSDYAKGASGISRRSFITGAAITAAGVGTAMLGGCSPSSSGGSSSSTGAAANTAEGADGLATSSWGATYPWPATPPEINADDIEEELDADVAIVGLGVSGVAAFRAAAEAGAKVVGFEKGSVPGVRSSQYCYVNGTLTEQLGLATMDEDALIEDEWNQCSQMTNYAIIRNFIRNQSDSFDWWVNGDPDMYIPAAGETISMMGSDEHPVSISAMVDLSVDYEHEPQAGYPTRVALTDHEHVVNANLQKGIDQGGAAYFGHFAEQLIMDGDTCVGVYVRNSESGMYKKVNCAKGVVLSAGGCGSNEDMVKAFYPAMAENGNLSAWPNMDVEGNPTNTGDAYKMGYWAGAAFSQMMAPMCHVMGGPNDVADMDASSGLTSPHLRLNYNGERFMNEDTNCSDCELVFDRQPQRKAFLIFDGHLDEQVGDCILDFPTTLAEIDAKVDGKTVFKGDTLEELFGAIEGMEVETALASVERYNELCASGVDEDFGKQAKYLFPVQDGPFYAQRMGVGLCLTTMGGLSSDEYAHVISTERKPIPGLYVSGNSQGDRFAVKYPFKLSGASHAMALYYGKVAGENAAAGI</sequence>
<dbReference type="Gene3D" id="3.50.50.60">
    <property type="entry name" value="FAD/NAD(P)-binding domain"/>
    <property type="match status" value="1"/>
</dbReference>
<keyword evidence="3" id="KW-0274">FAD</keyword>
<dbReference type="InterPro" id="IPR019546">
    <property type="entry name" value="TAT_signal_bac_arc"/>
</dbReference>
<evidence type="ECO:0000256" key="5">
    <source>
        <dbReference type="SAM" id="MobiDB-lite"/>
    </source>
</evidence>
<evidence type="ECO:0000256" key="1">
    <source>
        <dbReference type="ARBA" id="ARBA00001974"/>
    </source>
</evidence>
<dbReference type="PANTHER" id="PTHR43400">
    <property type="entry name" value="FUMARATE REDUCTASE"/>
    <property type="match status" value="1"/>
</dbReference>
<evidence type="ECO:0000313" key="7">
    <source>
        <dbReference type="EMBL" id="MEQ3361638.1"/>
    </source>
</evidence>
<dbReference type="Pfam" id="PF00890">
    <property type="entry name" value="FAD_binding_2"/>
    <property type="match status" value="1"/>
</dbReference>
<feature type="region of interest" description="Disordered" evidence="5">
    <location>
        <begin position="39"/>
        <end position="58"/>
    </location>
</feature>
<dbReference type="SUPFAM" id="SSF51905">
    <property type="entry name" value="FAD/NAD(P)-binding domain"/>
    <property type="match status" value="1"/>
</dbReference>
<keyword evidence="8" id="KW-1185">Reference proteome</keyword>
<comment type="caution">
    <text evidence="7">The sequence shown here is derived from an EMBL/GenBank/DDBJ whole genome shotgun (WGS) entry which is preliminary data.</text>
</comment>
<gene>
    <name evidence="7" type="ORF">AAA083_01470</name>
</gene>
<dbReference type="Proteomes" id="UP001487305">
    <property type="component" value="Unassembled WGS sequence"/>
</dbReference>
<reference evidence="7 8" key="1">
    <citation type="submission" date="2024-04" db="EMBL/GenBank/DDBJ databases">
        <title>Human intestinal bacterial collection.</title>
        <authorList>
            <person name="Pauvert C."/>
            <person name="Hitch T.C.A."/>
            <person name="Clavel T."/>
        </authorList>
    </citation>
    <scope>NUCLEOTIDE SEQUENCE [LARGE SCALE GENOMIC DNA]</scope>
    <source>
        <strain evidence="7 8">CLA-KB-H42</strain>
    </source>
</reference>
<dbReference type="InterPro" id="IPR006311">
    <property type="entry name" value="TAT_signal"/>
</dbReference>
<organism evidence="7 8">
    <name type="scientific">Raoultibacter massiliensis</name>
    <dbReference type="NCBI Taxonomy" id="1852371"/>
    <lineage>
        <taxon>Bacteria</taxon>
        <taxon>Bacillati</taxon>
        <taxon>Actinomycetota</taxon>
        <taxon>Coriobacteriia</taxon>
        <taxon>Eggerthellales</taxon>
        <taxon>Eggerthellaceae</taxon>
        <taxon>Raoultibacter</taxon>
    </lineage>
</organism>
<keyword evidence="2" id="KW-0285">Flavoprotein</keyword>
<evidence type="ECO:0000259" key="6">
    <source>
        <dbReference type="Pfam" id="PF00890"/>
    </source>
</evidence>
<dbReference type="PANTHER" id="PTHR43400:SF7">
    <property type="entry name" value="FAD-DEPENDENT OXIDOREDUCTASE 2 FAD BINDING DOMAIN-CONTAINING PROTEIN"/>
    <property type="match status" value="1"/>
</dbReference>
<dbReference type="RefSeq" id="WP_102375440.1">
    <property type="nucleotide sequence ID" value="NZ_JBBNOP010000001.1"/>
</dbReference>
<dbReference type="Gene3D" id="3.90.700.10">
    <property type="entry name" value="Succinate dehydrogenase/fumarate reductase flavoprotein, catalytic domain"/>
    <property type="match status" value="1"/>
</dbReference>
<dbReference type="SUPFAM" id="SSF56425">
    <property type="entry name" value="Succinate dehydrogenase/fumarate reductase flavoprotein, catalytic domain"/>
    <property type="match status" value="1"/>
</dbReference>
<evidence type="ECO:0000256" key="2">
    <source>
        <dbReference type="ARBA" id="ARBA00022630"/>
    </source>
</evidence>
<dbReference type="PROSITE" id="PS51318">
    <property type="entry name" value="TAT"/>
    <property type="match status" value="1"/>
</dbReference>
<evidence type="ECO:0000313" key="8">
    <source>
        <dbReference type="Proteomes" id="UP001487305"/>
    </source>
</evidence>
<evidence type="ECO:0000256" key="4">
    <source>
        <dbReference type="ARBA" id="ARBA00023002"/>
    </source>
</evidence>
<dbReference type="NCBIfam" id="TIGR01409">
    <property type="entry name" value="TAT_signal_seq"/>
    <property type="match status" value="1"/>
</dbReference>
<name>A0ABV1JA38_9ACTN</name>
<dbReference type="InterPro" id="IPR036188">
    <property type="entry name" value="FAD/NAD-bd_sf"/>
</dbReference>
<dbReference type="EMBL" id="JBBNOP010000001">
    <property type="protein sequence ID" value="MEQ3361638.1"/>
    <property type="molecule type" value="Genomic_DNA"/>
</dbReference>